<protein>
    <submittedName>
        <fullName evidence="1">Uncharacterized protein</fullName>
    </submittedName>
</protein>
<gene>
    <name evidence="1" type="ORF">M413DRAFT_123427</name>
</gene>
<organism evidence="1 2">
    <name type="scientific">Hebeloma cylindrosporum</name>
    <dbReference type="NCBI Taxonomy" id="76867"/>
    <lineage>
        <taxon>Eukaryota</taxon>
        <taxon>Fungi</taxon>
        <taxon>Dikarya</taxon>
        <taxon>Basidiomycota</taxon>
        <taxon>Agaricomycotina</taxon>
        <taxon>Agaricomycetes</taxon>
        <taxon>Agaricomycetidae</taxon>
        <taxon>Agaricales</taxon>
        <taxon>Agaricineae</taxon>
        <taxon>Hymenogastraceae</taxon>
        <taxon>Hebeloma</taxon>
    </lineage>
</organism>
<dbReference type="AlphaFoldDB" id="A0A0C2XYS4"/>
<accession>A0A0C2XYS4</accession>
<dbReference type="HOGENOM" id="CLU_2333834_0_0_1"/>
<reference evidence="1 2" key="1">
    <citation type="submission" date="2014-04" db="EMBL/GenBank/DDBJ databases">
        <authorList>
            <consortium name="DOE Joint Genome Institute"/>
            <person name="Kuo A."/>
            <person name="Gay G."/>
            <person name="Dore J."/>
            <person name="Kohler A."/>
            <person name="Nagy L.G."/>
            <person name="Floudas D."/>
            <person name="Copeland A."/>
            <person name="Barry K.W."/>
            <person name="Cichocki N."/>
            <person name="Veneault-Fourrey C."/>
            <person name="LaButti K."/>
            <person name="Lindquist E.A."/>
            <person name="Lipzen A."/>
            <person name="Lundell T."/>
            <person name="Morin E."/>
            <person name="Murat C."/>
            <person name="Sun H."/>
            <person name="Tunlid A."/>
            <person name="Henrissat B."/>
            <person name="Grigoriev I.V."/>
            <person name="Hibbett D.S."/>
            <person name="Martin F."/>
            <person name="Nordberg H.P."/>
            <person name="Cantor M.N."/>
            <person name="Hua S.X."/>
        </authorList>
    </citation>
    <scope>NUCLEOTIDE SEQUENCE [LARGE SCALE GENOMIC DNA]</scope>
    <source>
        <strain evidence="2">h7</strain>
    </source>
</reference>
<name>A0A0C2XYS4_HEBCY</name>
<evidence type="ECO:0000313" key="2">
    <source>
        <dbReference type="Proteomes" id="UP000053424"/>
    </source>
</evidence>
<proteinExistence type="predicted"/>
<evidence type="ECO:0000313" key="1">
    <source>
        <dbReference type="EMBL" id="KIM42773.1"/>
    </source>
</evidence>
<sequence length="98" mass="11214">MGPARAGLARPFDLVCYLILFRSCNFLSPHYNCNYNYKISRPSHFNEPTRPSHLHFNSQKESSLPTYLDPISPKRLANSVQPRSFSCIVLLYGINNPI</sequence>
<reference evidence="2" key="2">
    <citation type="submission" date="2015-01" db="EMBL/GenBank/DDBJ databases">
        <title>Evolutionary Origins and Diversification of the Mycorrhizal Mutualists.</title>
        <authorList>
            <consortium name="DOE Joint Genome Institute"/>
            <consortium name="Mycorrhizal Genomics Consortium"/>
            <person name="Kohler A."/>
            <person name="Kuo A."/>
            <person name="Nagy L.G."/>
            <person name="Floudas D."/>
            <person name="Copeland A."/>
            <person name="Barry K.W."/>
            <person name="Cichocki N."/>
            <person name="Veneault-Fourrey C."/>
            <person name="LaButti K."/>
            <person name="Lindquist E.A."/>
            <person name="Lipzen A."/>
            <person name="Lundell T."/>
            <person name="Morin E."/>
            <person name="Murat C."/>
            <person name="Riley R."/>
            <person name="Ohm R."/>
            <person name="Sun H."/>
            <person name="Tunlid A."/>
            <person name="Henrissat B."/>
            <person name="Grigoriev I.V."/>
            <person name="Hibbett D.S."/>
            <person name="Martin F."/>
        </authorList>
    </citation>
    <scope>NUCLEOTIDE SEQUENCE [LARGE SCALE GENOMIC DNA]</scope>
    <source>
        <strain evidence="2">h7</strain>
    </source>
</reference>
<dbReference type="EMBL" id="KN831777">
    <property type="protein sequence ID" value="KIM42773.1"/>
    <property type="molecule type" value="Genomic_DNA"/>
</dbReference>
<keyword evidence="2" id="KW-1185">Reference proteome</keyword>
<dbReference type="Proteomes" id="UP000053424">
    <property type="component" value="Unassembled WGS sequence"/>
</dbReference>